<accession>A0ABU6ZTW1</accession>
<reference evidence="1 2" key="1">
    <citation type="journal article" date="2023" name="Plants (Basel)">
        <title>Bridging the Gap: Combining Genomics and Transcriptomics Approaches to Understand Stylosanthes scabra, an Orphan Legume from the Brazilian Caatinga.</title>
        <authorList>
            <person name="Ferreira-Neto J.R.C."/>
            <person name="da Silva M.D."/>
            <person name="Binneck E."/>
            <person name="de Melo N.F."/>
            <person name="da Silva R.H."/>
            <person name="de Melo A.L.T.M."/>
            <person name="Pandolfi V."/>
            <person name="Bustamante F.O."/>
            <person name="Brasileiro-Vidal A.C."/>
            <person name="Benko-Iseppon A.M."/>
        </authorList>
    </citation>
    <scope>NUCLEOTIDE SEQUENCE [LARGE SCALE GENOMIC DNA]</scope>
    <source>
        <tissue evidence="1">Leaves</tissue>
    </source>
</reference>
<dbReference type="Proteomes" id="UP001341840">
    <property type="component" value="Unassembled WGS sequence"/>
</dbReference>
<proteinExistence type="predicted"/>
<evidence type="ECO:0000313" key="2">
    <source>
        <dbReference type="Proteomes" id="UP001341840"/>
    </source>
</evidence>
<dbReference type="PANTHER" id="PTHR34427:SF5">
    <property type="entry name" value="DUF4283 DOMAIN-CONTAINING PROTEIN"/>
    <property type="match status" value="1"/>
</dbReference>
<keyword evidence="2" id="KW-1185">Reference proteome</keyword>
<evidence type="ECO:0000313" key="1">
    <source>
        <dbReference type="EMBL" id="MED6225438.1"/>
    </source>
</evidence>
<gene>
    <name evidence="1" type="ORF">PIB30_093734</name>
</gene>
<dbReference type="PANTHER" id="PTHR34427">
    <property type="entry name" value="DUF4283 DOMAIN PROTEIN"/>
    <property type="match status" value="1"/>
</dbReference>
<sequence length="293" mass="33176">MDERRNPEPSEKGKTNDLQVSTYKDSLLKGSTEDKDRNMDEGQCLRTLGESKIFLEGDKVWKEMLDQCLVGEALNPIHFEELKKALMNDWVSMEAVKMMGSIKALMIFDSAQSMQSALQLDSLRKHLLEVRRWSIGEVNRSRKLWLEIIGLLIHGWTRDNMLKIGNVWGRVLEVEEAEETHYSFFRVLVAANASPAIRAWATIVIDNKNFDIFVKEDGGYLSQRQDFKGIREETDCSEASLGHTIVDKEQEFGENGMNRVGSEDGEGMIIPVDSRGVATLGEEAEESKVGETQ</sequence>
<comment type="caution">
    <text evidence="1">The sequence shown here is derived from an EMBL/GenBank/DDBJ whole genome shotgun (WGS) entry which is preliminary data.</text>
</comment>
<evidence type="ECO:0008006" key="3">
    <source>
        <dbReference type="Google" id="ProtNLM"/>
    </source>
</evidence>
<dbReference type="EMBL" id="JASCZI010273882">
    <property type="protein sequence ID" value="MED6225438.1"/>
    <property type="molecule type" value="Genomic_DNA"/>
</dbReference>
<name>A0ABU6ZTW1_9FABA</name>
<organism evidence="1 2">
    <name type="scientific">Stylosanthes scabra</name>
    <dbReference type="NCBI Taxonomy" id="79078"/>
    <lineage>
        <taxon>Eukaryota</taxon>
        <taxon>Viridiplantae</taxon>
        <taxon>Streptophyta</taxon>
        <taxon>Embryophyta</taxon>
        <taxon>Tracheophyta</taxon>
        <taxon>Spermatophyta</taxon>
        <taxon>Magnoliopsida</taxon>
        <taxon>eudicotyledons</taxon>
        <taxon>Gunneridae</taxon>
        <taxon>Pentapetalae</taxon>
        <taxon>rosids</taxon>
        <taxon>fabids</taxon>
        <taxon>Fabales</taxon>
        <taxon>Fabaceae</taxon>
        <taxon>Papilionoideae</taxon>
        <taxon>50 kb inversion clade</taxon>
        <taxon>dalbergioids sensu lato</taxon>
        <taxon>Dalbergieae</taxon>
        <taxon>Pterocarpus clade</taxon>
        <taxon>Stylosanthes</taxon>
    </lineage>
</organism>
<protein>
    <recommendedName>
        <fullName evidence="3">DUF4283 domain-containing protein</fullName>
    </recommendedName>
</protein>